<dbReference type="InterPro" id="IPR051748">
    <property type="entry name" value="TNF_Ligand_Superfamily"/>
</dbReference>
<dbReference type="EMBL" id="FR905301">
    <property type="protein sequence ID" value="CDQ78191.1"/>
    <property type="molecule type" value="Genomic_DNA"/>
</dbReference>
<dbReference type="GO" id="GO:0005164">
    <property type="term" value="F:tumor necrosis factor receptor binding"/>
    <property type="evidence" value="ECO:0007669"/>
    <property type="project" value="InterPro"/>
</dbReference>
<organism evidence="9 11">
    <name type="scientific">Oncorhynchus mykiss</name>
    <name type="common">Rainbow trout</name>
    <name type="synonym">Salmo gairdneri</name>
    <dbReference type="NCBI Taxonomy" id="8022"/>
    <lineage>
        <taxon>Eukaryota</taxon>
        <taxon>Metazoa</taxon>
        <taxon>Chordata</taxon>
        <taxon>Craniata</taxon>
        <taxon>Vertebrata</taxon>
        <taxon>Euteleostomi</taxon>
        <taxon>Actinopterygii</taxon>
        <taxon>Neopterygii</taxon>
        <taxon>Teleostei</taxon>
        <taxon>Protacanthopterygii</taxon>
        <taxon>Salmoniformes</taxon>
        <taxon>Salmonidae</taxon>
        <taxon>Salmoninae</taxon>
        <taxon>Oncorhynchus</taxon>
    </lineage>
</organism>
<evidence type="ECO:0000256" key="4">
    <source>
        <dbReference type="ARBA" id="ARBA00022525"/>
    </source>
</evidence>
<evidence type="ECO:0000313" key="10">
    <source>
        <dbReference type="Ensembl" id="ENSOMYP00000078842.1"/>
    </source>
</evidence>
<evidence type="ECO:0000256" key="3">
    <source>
        <dbReference type="ARBA" id="ARBA00022514"/>
    </source>
</evidence>
<keyword evidence="7" id="KW-1133">Transmembrane helix</keyword>
<evidence type="ECO:0000256" key="7">
    <source>
        <dbReference type="SAM" id="Phobius"/>
    </source>
</evidence>
<dbReference type="Proteomes" id="UP000193380">
    <property type="component" value="Unassembled WGS sequence"/>
</dbReference>
<reference evidence="10 12" key="3">
    <citation type="submission" date="2020-07" db="EMBL/GenBank/DDBJ databases">
        <title>A long reads based de novo assembly of the rainbow trout Arlee double haploid line genome.</title>
        <authorList>
            <person name="Gao G."/>
            <person name="Palti Y."/>
        </authorList>
    </citation>
    <scope>NUCLEOTIDE SEQUENCE [LARGE SCALE GENOMIC DNA]</scope>
</reference>
<keyword evidence="6" id="KW-0325">Glycoprotein</keyword>
<dbReference type="RefSeq" id="XP_021445888.1">
    <property type="nucleotide sequence ID" value="XM_021590213.2"/>
</dbReference>
<evidence type="ECO:0000256" key="1">
    <source>
        <dbReference type="ARBA" id="ARBA00004613"/>
    </source>
</evidence>
<evidence type="ECO:0000259" key="8">
    <source>
        <dbReference type="PROSITE" id="PS50049"/>
    </source>
</evidence>
<evidence type="ECO:0000256" key="2">
    <source>
        <dbReference type="ARBA" id="ARBA00008670"/>
    </source>
</evidence>
<dbReference type="GO" id="GO:0030890">
    <property type="term" value="P:positive regulation of B cell proliferation"/>
    <property type="evidence" value="ECO:0007669"/>
    <property type="project" value="TreeGrafter"/>
</dbReference>
<evidence type="ECO:0000313" key="12">
    <source>
        <dbReference type="Proteomes" id="UP000694395"/>
    </source>
</evidence>
<dbReference type="OrthoDB" id="5947373at2759"/>
<keyword evidence="7" id="KW-0812">Transmembrane</keyword>
<dbReference type="AlphaFoldDB" id="A0A060XFH8"/>
<dbReference type="Pfam" id="PF00229">
    <property type="entry name" value="TNF"/>
    <property type="match status" value="1"/>
</dbReference>
<keyword evidence="4" id="KW-0964">Secreted</keyword>
<reference evidence="9" key="2">
    <citation type="submission" date="2014-03" db="EMBL/GenBank/DDBJ databases">
        <authorList>
            <person name="Genoscope - CEA"/>
        </authorList>
    </citation>
    <scope>NUCLEOTIDE SEQUENCE</scope>
</reference>
<dbReference type="InterPro" id="IPR008983">
    <property type="entry name" value="Tumour_necrosis_fac-like_dom"/>
</dbReference>
<dbReference type="PROSITE" id="PS51257">
    <property type="entry name" value="PROKAR_LIPOPROTEIN"/>
    <property type="match status" value="1"/>
</dbReference>
<feature type="transmembrane region" description="Helical" evidence="7">
    <location>
        <begin position="12"/>
        <end position="28"/>
    </location>
</feature>
<dbReference type="GeneID" id="100136706"/>
<sequence>MTNRYTVHFHGSYLLYAVSLFLACLMVLQSNQVREMQVELRELRQWTSLVCGDIKESSTDISRCGISDSHRHTQWNGIRGKREISRHGRRRQRRTAGSSAFLHLVPLSSHSYDEDDYTLVEWALGLSRLGEGLQVSGEKVTVVTEGTYFIYSQVLYKDTTWTMGHVIKKRLHGIETILMKCIQSMPSNITVAQNTCYTAGVHYLEPGSTLELSIPRKSAGLVLKPHSTFLGMFRI</sequence>
<dbReference type="PaxDb" id="8022-A0A060XFH8"/>
<dbReference type="GO" id="GO:0006955">
    <property type="term" value="P:immune response"/>
    <property type="evidence" value="ECO:0007669"/>
    <property type="project" value="InterPro"/>
</dbReference>
<dbReference type="CTD" id="8741"/>
<evidence type="ECO:0000313" key="11">
    <source>
        <dbReference type="Proteomes" id="UP000193380"/>
    </source>
</evidence>
<dbReference type="GO" id="GO:0005125">
    <property type="term" value="F:cytokine activity"/>
    <property type="evidence" value="ECO:0007669"/>
    <property type="project" value="UniProtKB-KW"/>
</dbReference>
<protein>
    <submittedName>
        <fullName evidence="10">TNF superfamily member 13</fullName>
    </submittedName>
</protein>
<dbReference type="PROSITE" id="PS50049">
    <property type="entry name" value="THD_2"/>
    <property type="match status" value="1"/>
</dbReference>
<dbReference type="Gene3D" id="2.60.120.40">
    <property type="match status" value="1"/>
</dbReference>
<evidence type="ECO:0000256" key="6">
    <source>
        <dbReference type="ARBA" id="ARBA00023180"/>
    </source>
</evidence>
<dbReference type="SUPFAM" id="SSF49842">
    <property type="entry name" value="TNF-like"/>
    <property type="match status" value="1"/>
</dbReference>
<comment type="subcellular location">
    <subcellularLocation>
        <location evidence="1">Secreted</location>
    </subcellularLocation>
</comment>
<reference evidence="10" key="4">
    <citation type="submission" date="2025-05" db="UniProtKB">
        <authorList>
            <consortium name="Ensembl"/>
        </authorList>
    </citation>
    <scope>IDENTIFICATION</scope>
</reference>
<dbReference type="GeneTree" id="ENSGT00940000157536"/>
<gene>
    <name evidence="10" type="primary">tnfsf13</name>
    <name evidence="9" type="ORF">GSONMT00034804001</name>
</gene>
<keyword evidence="7" id="KW-0472">Membrane</keyword>
<evidence type="ECO:0000256" key="5">
    <source>
        <dbReference type="ARBA" id="ARBA00023157"/>
    </source>
</evidence>
<reference evidence="9" key="1">
    <citation type="journal article" date="2014" name="Nat. Commun.">
        <title>The rainbow trout genome provides novel insights into evolution after whole-genome duplication in vertebrates.</title>
        <authorList>
            <person name="Berthelot C."/>
            <person name="Brunet F."/>
            <person name="Chalopin D."/>
            <person name="Juanchich A."/>
            <person name="Bernard M."/>
            <person name="Noel B."/>
            <person name="Bento P."/>
            <person name="Da Silva C."/>
            <person name="Labadie K."/>
            <person name="Alberti A."/>
            <person name="Aury J.M."/>
            <person name="Louis A."/>
            <person name="Dehais P."/>
            <person name="Bardou P."/>
            <person name="Montfort J."/>
            <person name="Klopp C."/>
            <person name="Cabau C."/>
            <person name="Gaspin C."/>
            <person name="Thorgaard G.H."/>
            <person name="Boussaha M."/>
            <person name="Quillet E."/>
            <person name="Guyomard R."/>
            <person name="Galiana D."/>
            <person name="Bobe J."/>
            <person name="Volff J.N."/>
            <person name="Genet C."/>
            <person name="Wincker P."/>
            <person name="Jaillon O."/>
            <person name="Roest Crollius H."/>
            <person name="Guiguen Y."/>
        </authorList>
    </citation>
    <scope>NUCLEOTIDE SEQUENCE [LARGE SCALE GENOMIC DNA]</scope>
</reference>
<keyword evidence="3" id="KW-0202">Cytokine</keyword>
<accession>A0A060XFH8</accession>
<dbReference type="GO" id="GO:0016020">
    <property type="term" value="C:membrane"/>
    <property type="evidence" value="ECO:0007669"/>
    <property type="project" value="InterPro"/>
</dbReference>
<dbReference type="Proteomes" id="UP000694395">
    <property type="component" value="Chromosome Y"/>
</dbReference>
<comment type="similarity">
    <text evidence="2">Belongs to the tumor necrosis factor family.</text>
</comment>
<dbReference type="STRING" id="8022.A0A060XFH8"/>
<evidence type="ECO:0000313" key="9">
    <source>
        <dbReference type="EMBL" id="CDQ78191.1"/>
    </source>
</evidence>
<proteinExistence type="inferred from homology"/>
<dbReference type="Ensembl" id="ENSOMYT00000085897.2">
    <property type="protein sequence ID" value="ENSOMYP00000078842.1"/>
    <property type="gene ID" value="ENSOMYG00000036508.2"/>
</dbReference>
<feature type="domain" description="THD" evidence="8">
    <location>
        <begin position="100"/>
        <end position="235"/>
    </location>
</feature>
<dbReference type="PANTHER" id="PTHR15151:SF24">
    <property type="entry name" value="A PROLIFERATION-INDUCING LIGAND-LIKE PROTEIN-RELATED"/>
    <property type="match status" value="1"/>
</dbReference>
<dbReference type="GO" id="GO:0005615">
    <property type="term" value="C:extracellular space"/>
    <property type="evidence" value="ECO:0007669"/>
    <property type="project" value="UniProtKB-KW"/>
</dbReference>
<name>A0A060XFH8_ONCMY</name>
<keyword evidence="5" id="KW-1015">Disulfide bond</keyword>
<keyword evidence="12" id="KW-1185">Reference proteome</keyword>
<dbReference type="PANTHER" id="PTHR15151">
    <property type="entry name" value="PROTEIN EIGER"/>
    <property type="match status" value="1"/>
</dbReference>
<dbReference type="InterPro" id="IPR006052">
    <property type="entry name" value="TNF_dom"/>
</dbReference>